<dbReference type="WBParaSite" id="PTRK_0001210000.1">
    <property type="protein sequence ID" value="PTRK_0001210000.1"/>
    <property type="gene ID" value="PTRK_0001210000"/>
</dbReference>
<reference evidence="2" key="1">
    <citation type="submission" date="2017-02" db="UniProtKB">
        <authorList>
            <consortium name="WormBaseParasite"/>
        </authorList>
    </citation>
    <scope>IDENTIFICATION</scope>
</reference>
<protein>
    <submittedName>
        <fullName evidence="2">Ribosomal_L7Ae domain-containing protein</fullName>
    </submittedName>
</protein>
<sequence>MGKSNKINRVKFPVKSSLTFNWNHEHNDNDKILQEIANYFKENGFCKNKTSKSTKNDGIKEKNFAEEYQIRSLKAVFGLKQVLKLIEKDKLTCLLIDSSIITHSAISTIMGIKLKLTNKDRFPVFCIPNLSKTLAQQLNYSSISAIGLISAGNDLLPIIRKELKESGIKIKGKR</sequence>
<proteinExistence type="predicted"/>
<dbReference type="Proteomes" id="UP000038045">
    <property type="component" value="Unplaced"/>
</dbReference>
<accession>A0A0N4ZU35</accession>
<keyword evidence="1" id="KW-1185">Reference proteome</keyword>
<evidence type="ECO:0000313" key="2">
    <source>
        <dbReference type="WBParaSite" id="PTRK_0001210000.1"/>
    </source>
</evidence>
<evidence type="ECO:0000313" key="1">
    <source>
        <dbReference type="Proteomes" id="UP000038045"/>
    </source>
</evidence>
<organism evidence="1 2">
    <name type="scientific">Parastrongyloides trichosuri</name>
    <name type="common">Possum-specific nematode worm</name>
    <dbReference type="NCBI Taxonomy" id="131310"/>
    <lineage>
        <taxon>Eukaryota</taxon>
        <taxon>Metazoa</taxon>
        <taxon>Ecdysozoa</taxon>
        <taxon>Nematoda</taxon>
        <taxon>Chromadorea</taxon>
        <taxon>Rhabditida</taxon>
        <taxon>Tylenchina</taxon>
        <taxon>Panagrolaimomorpha</taxon>
        <taxon>Strongyloidoidea</taxon>
        <taxon>Strongyloididae</taxon>
        <taxon>Parastrongyloides</taxon>
    </lineage>
</organism>
<dbReference type="AlphaFoldDB" id="A0A0N4ZU35"/>
<name>A0A0N4ZU35_PARTI</name>